<dbReference type="InterPro" id="IPR011992">
    <property type="entry name" value="EF-hand-dom_pair"/>
</dbReference>
<feature type="domain" description="EF-hand" evidence="3">
    <location>
        <begin position="2549"/>
        <end position="2584"/>
    </location>
</feature>
<feature type="region of interest" description="Disordered" evidence="2">
    <location>
        <begin position="3050"/>
        <end position="3155"/>
    </location>
</feature>
<feature type="region of interest" description="Disordered" evidence="2">
    <location>
        <begin position="4515"/>
        <end position="4643"/>
    </location>
</feature>
<feature type="compositionally biased region" description="Basic and acidic residues" evidence="2">
    <location>
        <begin position="3564"/>
        <end position="3588"/>
    </location>
</feature>
<name>A0A9W6BYJ4_9CHLO</name>
<dbReference type="Gene3D" id="1.10.238.10">
    <property type="entry name" value="EF-hand"/>
    <property type="match status" value="18"/>
</dbReference>
<feature type="domain" description="EF-hand" evidence="3">
    <location>
        <begin position="455"/>
        <end position="490"/>
    </location>
</feature>
<feature type="compositionally biased region" description="Low complexity" evidence="2">
    <location>
        <begin position="35"/>
        <end position="51"/>
    </location>
</feature>
<dbReference type="PROSITE" id="PS50222">
    <property type="entry name" value="EF_HAND_2"/>
    <property type="match status" value="32"/>
</dbReference>
<feature type="domain" description="EF-hand" evidence="3">
    <location>
        <begin position="2034"/>
        <end position="2069"/>
    </location>
</feature>
<feature type="region of interest" description="Disordered" evidence="2">
    <location>
        <begin position="4049"/>
        <end position="4076"/>
    </location>
</feature>
<feature type="domain" description="EF-hand" evidence="3">
    <location>
        <begin position="1155"/>
        <end position="1190"/>
    </location>
</feature>
<feature type="domain" description="EF-hand" evidence="3">
    <location>
        <begin position="1467"/>
        <end position="1502"/>
    </location>
</feature>
<feature type="domain" description="EF-hand" evidence="3">
    <location>
        <begin position="1018"/>
        <end position="1053"/>
    </location>
</feature>
<feature type="region of interest" description="Disordered" evidence="2">
    <location>
        <begin position="3495"/>
        <end position="3604"/>
    </location>
</feature>
<feature type="compositionally biased region" description="Gly residues" evidence="2">
    <location>
        <begin position="3272"/>
        <end position="3282"/>
    </location>
</feature>
<organism evidence="4 5">
    <name type="scientific">Pleodorina starrii</name>
    <dbReference type="NCBI Taxonomy" id="330485"/>
    <lineage>
        <taxon>Eukaryota</taxon>
        <taxon>Viridiplantae</taxon>
        <taxon>Chlorophyta</taxon>
        <taxon>core chlorophytes</taxon>
        <taxon>Chlorophyceae</taxon>
        <taxon>CS clade</taxon>
        <taxon>Chlamydomonadales</taxon>
        <taxon>Volvocaceae</taxon>
        <taxon>Pleodorina</taxon>
    </lineage>
</organism>
<feature type="compositionally biased region" description="Low complexity" evidence="2">
    <location>
        <begin position="4170"/>
        <end position="4188"/>
    </location>
</feature>
<feature type="compositionally biased region" description="Low complexity" evidence="2">
    <location>
        <begin position="2759"/>
        <end position="2773"/>
    </location>
</feature>
<feature type="domain" description="EF-hand" evidence="3">
    <location>
        <begin position="1730"/>
        <end position="1765"/>
    </location>
</feature>
<keyword evidence="1" id="KW-0106">Calcium</keyword>
<feature type="region of interest" description="Disordered" evidence="2">
    <location>
        <begin position="2751"/>
        <end position="2776"/>
    </location>
</feature>
<feature type="domain" description="EF-hand" evidence="3">
    <location>
        <begin position="1625"/>
        <end position="1660"/>
    </location>
</feature>
<feature type="domain" description="EF-hand" evidence="3">
    <location>
        <begin position="279"/>
        <end position="314"/>
    </location>
</feature>
<gene>
    <name evidence="4" type="primary">PLEST010498</name>
    <name evidence="4" type="ORF">PLESTB_001651900</name>
</gene>
<evidence type="ECO:0000313" key="5">
    <source>
        <dbReference type="Proteomes" id="UP001165080"/>
    </source>
</evidence>
<reference evidence="4 5" key="1">
    <citation type="journal article" date="2023" name="Commun. Biol.">
        <title>Reorganization of the ancestral sex-determining regions during the evolution of trioecy in Pleodorina starrii.</title>
        <authorList>
            <person name="Takahashi K."/>
            <person name="Suzuki S."/>
            <person name="Kawai-Toyooka H."/>
            <person name="Yamamoto K."/>
            <person name="Hamaji T."/>
            <person name="Ootsuki R."/>
            <person name="Yamaguchi H."/>
            <person name="Kawachi M."/>
            <person name="Higashiyama T."/>
            <person name="Nozaki H."/>
        </authorList>
    </citation>
    <scope>NUCLEOTIDE SEQUENCE [LARGE SCALE GENOMIC DNA]</scope>
    <source>
        <strain evidence="4 5">NIES-4479</strain>
    </source>
</reference>
<evidence type="ECO:0000256" key="2">
    <source>
        <dbReference type="SAM" id="MobiDB-lite"/>
    </source>
</evidence>
<feature type="compositionally biased region" description="Basic and acidic residues" evidence="2">
    <location>
        <begin position="3541"/>
        <end position="3551"/>
    </location>
</feature>
<feature type="domain" description="EF-hand" evidence="3">
    <location>
        <begin position="1352"/>
        <end position="1387"/>
    </location>
</feature>
<feature type="region of interest" description="Disordered" evidence="2">
    <location>
        <begin position="1"/>
        <end position="67"/>
    </location>
</feature>
<feature type="compositionally biased region" description="Polar residues" evidence="2">
    <location>
        <begin position="4606"/>
        <end position="4617"/>
    </location>
</feature>
<feature type="compositionally biased region" description="Pro residues" evidence="2">
    <location>
        <begin position="4220"/>
        <end position="4237"/>
    </location>
</feature>
<feature type="domain" description="EF-hand" evidence="3">
    <location>
        <begin position="2254"/>
        <end position="2289"/>
    </location>
</feature>
<feature type="compositionally biased region" description="Pro residues" evidence="2">
    <location>
        <begin position="4624"/>
        <end position="4637"/>
    </location>
</feature>
<feature type="compositionally biased region" description="Low complexity" evidence="2">
    <location>
        <begin position="4570"/>
        <end position="4585"/>
    </location>
</feature>
<feature type="domain" description="EF-hand" evidence="3">
    <location>
        <begin position="2585"/>
        <end position="2620"/>
    </location>
</feature>
<dbReference type="Pfam" id="PF13202">
    <property type="entry name" value="EF-hand_5"/>
    <property type="match status" value="4"/>
</dbReference>
<dbReference type="CDD" id="cd00051">
    <property type="entry name" value="EFh"/>
    <property type="match status" value="12"/>
</dbReference>
<feature type="domain" description="EF-hand" evidence="3">
    <location>
        <begin position="1922"/>
        <end position="1957"/>
    </location>
</feature>
<dbReference type="Proteomes" id="UP001165080">
    <property type="component" value="Unassembled WGS sequence"/>
</dbReference>
<dbReference type="GO" id="GO:0005509">
    <property type="term" value="F:calcium ion binding"/>
    <property type="evidence" value="ECO:0007669"/>
    <property type="project" value="InterPro"/>
</dbReference>
<feature type="region of interest" description="Disordered" evidence="2">
    <location>
        <begin position="900"/>
        <end position="937"/>
    </location>
</feature>
<feature type="compositionally biased region" description="Low complexity" evidence="2">
    <location>
        <begin position="5009"/>
        <end position="5030"/>
    </location>
</feature>
<feature type="domain" description="EF-hand" evidence="3">
    <location>
        <begin position="1428"/>
        <end position="1463"/>
    </location>
</feature>
<feature type="domain" description="EF-hand" evidence="3">
    <location>
        <begin position="2075"/>
        <end position="2110"/>
    </location>
</feature>
<feature type="domain" description="EF-hand" evidence="3">
    <location>
        <begin position="720"/>
        <end position="755"/>
    </location>
</feature>
<feature type="region of interest" description="Disordered" evidence="2">
    <location>
        <begin position="4653"/>
        <end position="4672"/>
    </location>
</feature>
<feature type="domain" description="EF-hand" evidence="3">
    <location>
        <begin position="767"/>
        <end position="791"/>
    </location>
</feature>
<protein>
    <recommendedName>
        <fullName evidence="3">EF-hand domain-containing protein</fullName>
    </recommendedName>
</protein>
<feature type="compositionally biased region" description="Low complexity" evidence="2">
    <location>
        <begin position="3507"/>
        <end position="3529"/>
    </location>
</feature>
<feature type="domain" description="EF-hand" evidence="3">
    <location>
        <begin position="1316"/>
        <end position="1351"/>
    </location>
</feature>
<feature type="domain" description="EF-hand" evidence="3">
    <location>
        <begin position="1786"/>
        <end position="1821"/>
    </location>
</feature>
<dbReference type="PANTHER" id="PTHR23064">
    <property type="entry name" value="TROPONIN"/>
    <property type="match status" value="1"/>
</dbReference>
<evidence type="ECO:0000313" key="4">
    <source>
        <dbReference type="EMBL" id="GLC60647.1"/>
    </source>
</evidence>
<feature type="compositionally biased region" description="Basic and acidic residues" evidence="2">
    <location>
        <begin position="13"/>
        <end position="25"/>
    </location>
</feature>
<feature type="domain" description="EF-hand" evidence="3">
    <location>
        <begin position="3804"/>
        <end position="3839"/>
    </location>
</feature>
<keyword evidence="5" id="KW-1185">Reference proteome</keyword>
<feature type="region of interest" description="Disordered" evidence="2">
    <location>
        <begin position="326"/>
        <end position="351"/>
    </location>
</feature>
<feature type="domain" description="EF-hand" evidence="3">
    <location>
        <begin position="137"/>
        <end position="172"/>
    </location>
</feature>
<dbReference type="PROSITE" id="PS00018">
    <property type="entry name" value="EF_HAND_1"/>
    <property type="match status" value="27"/>
</dbReference>
<feature type="compositionally biased region" description="Basic and acidic residues" evidence="2">
    <location>
        <begin position="3074"/>
        <end position="3083"/>
    </location>
</feature>
<feature type="compositionally biased region" description="Low complexity" evidence="2">
    <location>
        <begin position="3260"/>
        <end position="3271"/>
    </location>
</feature>
<evidence type="ECO:0000259" key="3">
    <source>
        <dbReference type="PROSITE" id="PS50222"/>
    </source>
</evidence>
<feature type="compositionally biased region" description="Pro residues" evidence="2">
    <location>
        <begin position="4586"/>
        <end position="4597"/>
    </location>
</feature>
<feature type="domain" description="EF-hand" evidence="3">
    <location>
        <begin position="2702"/>
        <end position="2737"/>
    </location>
</feature>
<dbReference type="SMART" id="SM00054">
    <property type="entry name" value="EFh"/>
    <property type="match status" value="39"/>
</dbReference>
<feature type="region of interest" description="Disordered" evidence="2">
    <location>
        <begin position="5009"/>
        <end position="5046"/>
    </location>
</feature>
<feature type="domain" description="EF-hand" evidence="3">
    <location>
        <begin position="173"/>
        <end position="208"/>
    </location>
</feature>
<dbReference type="InterPro" id="IPR052591">
    <property type="entry name" value="CML21-like"/>
</dbReference>
<feature type="domain" description="EF-hand" evidence="3">
    <location>
        <begin position="3916"/>
        <end position="3951"/>
    </location>
</feature>
<feature type="domain" description="EF-hand" evidence="3">
    <location>
        <begin position="1067"/>
        <end position="1091"/>
    </location>
</feature>
<accession>A0A9W6BYJ4</accession>
<sequence>MAHMGSRNVQPGVREDPRLVRESVESSRASMTMGRSSVAYSRPSSSSSVAATGYGPRSSVGAVPSTGGAGGSDWVLDPISWEGRTYLLDRRTGAVYADTPEDQYPEMVGRWQDNRVVLRSRNVVVDLFANLDKYLRENKVKFRDLFNSFDSDCSGTLELGELGQLVSQLVPGVTVSELKYIMAMLDSSGDGAVSEAEFLAAAKASLDAAKRLQAERAAGGSGASSDVQVVLRRVTDYLRSNRESASAAFSRHDVNGNGRLEPRELLRFFAQAVPGLGEDQRRYLLAHMAELDANGDGTVSFAELLHALRAAEVTRGSQHQQQQVAVAAAQPPQQPPVMRPSTSFRRGSNGAGGSDWVLDPISWEGRTYLLDRRTGAVYADTPEDQYPEMVGRWQDNRVVLRSRNVVVDLFANLDKYLRENKVKFRDLFNSFDTDCSGTLELAELGQLVSQLVPGVTVSELKYIMAMLDSSGDGAVSETEFLAAAKASLDAAKRLQAERAAAAGGGGGGAAAGGGAGSDVQVVLRRVTDYLRSNRESASAAFSRHDVNGNGRLEPRELLRFFTQAVPGLGEDQRRYLLAHMAELDANGDGTVSFAELLHALRAAEVTRGSQQQQQQQAVAVASQPSLARGSSMSLGRPPLARQASIAAMPGGAEWVLEDVYDPNTGRQLKRDPATGLVYQEVTPGEWPQVVGVQDASGVLRLTQRRDDGGLFAALDEYLRKNRVKFRDMFEHFDADRSGQLDMGELRQLVATILPGFSEGQLHYFQSLLDINGDGGISFEEMMEVAKVCLAAERAAAAGGGGREPHVKSALDRFQAYLLQYSTIALQHFEAADPSRRGYLLFPEFAHFLHNLMPDLQEPQRRGILSYLYAQDVDQSGVISWLMLARFMRLPQLAQLAPATPQQQQQLLSPGGGMGSRGSSNSGYGQVMGAAPGQGQPSLRRMGTSPHRVTFEGDSWQVEEVVWRGEVFLMDPHTKRIYRQDQPGEWPRLVGVYRDGTVVIQERPMASALFETLDAYLKQHRMRCKEVFSHFDSGSKGWLTPEELGQLVGHFLPGGQVTPGDSKYFQVMVDRNGDGRITYDEFLEAARSCRAEEAATRDRTADVSLALQTVSDFVRNHGVEMRSAFSRFDTNRNGLLEPREVARLLRAAVQPPLDDQQLRYAMAHLHAYDMDGDGCLSYREFCIAMRAVDARARASGGREDRVLRGGFLAGPQSAAAAVAGMRPSLTSTAAAAARPRSSRGSATSFDGVEPEGEWVLQEFPYNGQMLLLDPRTRRVYHSPDGRSWPQLLGKLENGRVTRAAELRPNDLWTRVDAYLRSNRVKLQELFTSYDTDRSGSLRPSELGRLIRDMLPDVQRAELHYFLAMMDANGDGAVSYDEFLSAARDSLRATQQLSSGGSGGGGSGGSGGGGFSFPSDVLSVLEQLSGILAEQPLQARRVFESCDKNNDGSLNLSEVSRFLRSLLPDLGGRQLQYVLSYLAALDLDGDGQLRFSELMAGLHALQPRGPNGATYSRSFLGSGNSSGVSSGVRALVASASATNRSSHERANAEMLGRGNPAAYTRDWELHEWRYRGTTYLLDPATGLVYGDVASAEEWPQLLGRKVGEVLQPLDSSATITFFRNLDAHLKSEQVKFSALFSEFDRGRKGYLERSELAGLVRRVMPEATEAQIRFLAVVLDENNDNVFTQSELLGAAKKVVELLRQQQQQTGAGVAAGAGAGAGAAVLDRFSRYLRENMDHARAIFESLDPHRTGYLDYDRVAQFFRQLEAAAASGGSRGPGSRGSGPRLSPEDQRCLLTQVHLYDVDGVGQVTFAELLRALHAADLRSTHGVHTTGWGRTTPGGGAGRRSALYDAPTTWRLESYRWGDRDVLLDPSSGVLYSRPRAEGDWPQPLGRLTSGPGGSRSSVTAVRPDTLSFFKRLDSFLKEQRVRLRQLFEAADTDRSGALDSGEMGRLVRRVMPEATEAQMGYLVAMLDVHGMDQVTYEQFVQVCRDCMASEAAAAAASSEGGGGGGGGGASTGLPADVAEALRRLSERLLTDRAAAVSLFRQADRDGSGRLDPREVAALLRRLVPGRLRPEELRAALVALFRNMDHNGDGTLSFQEFMYGMRAVELQTPDRTIAAGNWRSGHISTGAISPVRLSYGGGGSSALAPYREPILTSLELEEVRLGGGGGGRGGGGGGRYLLSRYNNHVYELPMAQAARAGGASAAQQPWPRVVGLYDPASNALARRLDGGTASASPASASSAALFSALDNYLRTARVRFSELFSRYDADRSGRLEPRELGRLVGDLLGPTAATPADVAYLTAMLDLDGSRSVSEQEFLSVAKEYLALERRAADVQSEEVRRALERISKYLAADKEGGYQLFLRHDTHQEGRLPLLKLPGFFTDLLRGQPLAQREMHYLLTHAHGYDIVKSGRFSYNDLLIAFRAIHVRFPGGGSSSRPGFQSGAGATTAAGGPPPAFAQLEAFQHSGSTYYRDPDTGLVYVLVDDRRLGPRLELAPFRTAPGRVYGSSGRPTVLSGPGAAAAAAGRGSGSGAVNPADRLFEALDAALKEYRVRLRDVFDRYDTNRNGLLEGRELGRLVRDLVPQAGEADVRYLLAMLDYDGDSAVSFQELVEAVRECWAAVKNRTAGGGGGGGGGGFGGGGGGGANDTLLEGLLERIGGYMRRMRESAAATFARFDVSGSGRLEPRELGRFLRACVPELSSGEIRLLMTHLHSFDLNGDGALSYTELAHALYGMELQMPDGRRIPARYVARPPAGSGSGHRASLTSSASSAISPLGTGTPRPFVELREWRLEPWHCSAEGRDYLLDRQAGTVYQLATAAAAVTATGGGGGGVGGGGGEEGVWPVLIGARTTEGRVQRLESTISFRFFEALDRKLRIERVRLDELMAEYDTDGSASLDSRELARLSSYLLGEQISGPSVKYLMALLDLDGDRRVTRGEVLEVFRQMGDAGRRIAGLQEPGVVSVLNRLSSAVSLNQRAAWERFCRADGNGSGALEPRELRWFMDSLLPRCAPSDMRLLLLFLALLDVNDSGAVEWRELLVALRVLPARTPTGLLRPPRPPFRVRRPDPEYDDNDDRGYGDEDARRLRRGSYGAYRQRRSADGDEYDEDGDAVRDSVADPAAEISDGEFAMEVRALPRSSSSSSSRRRSSSDRVTTTSAHIDTPFAHHQYQHQQQQQQQLLRDPESGLLYIPPPAAGRGGGGAVKGAWPQLAAYTDPRDGGRRSVPPLSSWRLLLDLDELVRSDPDRIPEAVEAAVTRRRSSSSMTRGSSMSRSGGGGGGGGGNETLDIRTAATVLHRVALEATGGGGGGGDGRRRGSNGGGGGTDPWVEPLLRGMLEVMHDGSVRVRKLRPDVEALAGAVRLLTNAAEGPALLREVAAGLNREYRKVVRAMRKRVLRPEGYGDEYGRDGAAGGGRIGGGAVLRLRDVRDVLQDVLPEVLGRPEPAMAALLYLLYNCPHCLTRGSASQPLALGWKDVFKALRAVKCRHPDGTSRVGVWDAEELVREPSEASTSSSETTSNSSRSSSPAAARHGGGGGGYSRRSRYDNADDGGRTTRRHHRSRHSRRDGGDHDRHRRDRDRERNRDRDRDLPYPGRYGSDGRPMPYGGPEVYDPSIYGPGYNPALYGRRGSKYGGPMYDMPLEVVTAQVAAMGLDPAAAAELQRVASINKSYSYVPAAVAAAAAAGRGMVSEDAGGGAGAAAAAAAVRQRMATDLRMSRVHSARQLNVAELARRKVHPARRTVVLESYTTPDGQKCGVDPATGLVYFQSSSPDYPDLAGKLRPSGEFTAGGGSAAPLQTVFNKLRTLDEAVLVHLFKAYDANNNGTLELKELMALLRDVTGLPYAEAGLVQALLDVDLSSTLTLKEWTEGIRASTVSLDAASGWMGGGGGGGTGGGGGSSRVQRNALTVLAAVSKQIAADLDVFWAAYARADRDGNGYLDIAELTRFFRDLFRDMPPYDVRLLVAHCFTADTEKDGLVRPDELLQHLRAIPLEAPNGIKHRPGFRVPSSGSAASNAGLMDSIRSAGPNARLSYHKGLTVEVPDISAPDPLLAAGLPSSHGFPPPQHPHQHPVPPTLHGTQSPASVFSAFPLPGAGGSVSGVGGFPPTPASLAALSAVPSYVPVPVPVPYMMPPGGGGGTASSVAGGGGSVMGYLLPYQQDMYQALLDRLTTTRTSVAGSRSSRRTSSASVVPTPRRSEAGTAYSGAGSDGTPLSSDREEEPTLAPPPPPPPYVEQPPPPYTSSRRTSYTGSDHHYGAAPAPYHAPPQQPHLYDNPSMSYDVQQSYRSVGPAAAGGNGFGAIQELQHIASTDPGTFHTHFTASARRIPISSTAAAARRSYSSSGYVAAVRQSGYTYVVPRGALGQLVHRLVPHLRERERSYIVAVLAACLPYNVTSYAEDDLLYAVRQGAAIERAVLERRLPTDVAAVAARLADGVIGNTAYGPARSVFSEADRLRRGYLPLAEAARVLTRLDAVPPTAVAWLTAGLAHYAATVLQGAGELSYRELGAALSYMSTNAVQGGAPPPYQESSTGYGDSGHPHPHTHPYPLSHQVPYNPGQHPPYSPAAPPYPEGRYPSLSSMPPGGSAAPTSSPPPYGSPPAPYDNRYPLSPQGSYNAQQPLYGSTHPYNAPPNPYGGPPSPHGGPYSGPYANPYGAPYGSSPPLSPHSSALHGAPLHHSPRAPYGSYDHSMMAGGYPTDPGVGGASTVATGLPVGSAYYMWTYDNRHAVVQKHVTDVLKGRVVELDAQKGALEKEAGLQSKILDLSNALLANETAQRDVLGLVQSYVSGGGTPPVSVADMVGRIRTTLEEAVQMARTAGGGGAGAALLQSAGGLSDELDSLLDALSNARWSGGQPVSPDTLWTVLALRRDAFALRRAHSAALMAMETRQQGLALAGQEAHQAMAIQLQLLQAQLQRQAQELQHRLTTEAAAIAAATSQQQQQLQQPHAQQPHSLPGLLLPPAHAGTAALVAGLGAATSPAAAAAAAVGNVGPQPAMVWSPRTWQLEPAVAAASSPLPWSSPSVSYVRPVSSRTPSTGGVPPAAIFPAPPRD</sequence>
<dbReference type="EMBL" id="BRXU01000036">
    <property type="protein sequence ID" value="GLC60647.1"/>
    <property type="molecule type" value="Genomic_DNA"/>
</dbReference>
<dbReference type="SUPFAM" id="SSF47473">
    <property type="entry name" value="EF-hand"/>
    <property type="match status" value="12"/>
</dbReference>
<dbReference type="OrthoDB" id="533661at2759"/>
<feature type="domain" description="EF-hand" evidence="3">
    <location>
        <begin position="571"/>
        <end position="606"/>
    </location>
</feature>
<feature type="compositionally biased region" description="Pro residues" evidence="2">
    <location>
        <begin position="4058"/>
        <end position="4071"/>
    </location>
</feature>
<feature type="compositionally biased region" description="Pro residues" evidence="2">
    <location>
        <begin position="4554"/>
        <end position="4566"/>
    </location>
</feature>
<feature type="region of interest" description="Disordered" evidence="2">
    <location>
        <begin position="4170"/>
        <end position="4271"/>
    </location>
</feature>
<feature type="domain" description="EF-hand" evidence="3">
    <location>
        <begin position="532"/>
        <end position="567"/>
    </location>
</feature>
<dbReference type="InterPro" id="IPR018247">
    <property type="entry name" value="EF_Hand_1_Ca_BS"/>
</dbReference>
<feature type="region of interest" description="Disordered" evidence="2">
    <location>
        <begin position="3251"/>
        <end position="3285"/>
    </location>
</feature>
<proteinExistence type="predicted"/>
<dbReference type="Pfam" id="PF13499">
    <property type="entry name" value="EF-hand_7"/>
    <property type="match status" value="11"/>
</dbReference>
<feature type="region of interest" description="Disordered" evidence="2">
    <location>
        <begin position="1766"/>
        <end position="1786"/>
    </location>
</feature>
<feature type="domain" description="EF-hand" evidence="3">
    <location>
        <begin position="2913"/>
        <end position="2948"/>
    </location>
</feature>
<feature type="domain" description="EF-hand" evidence="3">
    <location>
        <begin position="1115"/>
        <end position="1150"/>
    </location>
</feature>
<dbReference type="InterPro" id="IPR002048">
    <property type="entry name" value="EF_hand_dom"/>
</dbReference>
<feature type="domain" description="EF-hand" evidence="3">
    <location>
        <begin position="419"/>
        <end position="454"/>
    </location>
</feature>
<comment type="caution">
    <text evidence="4">The sequence shown here is derived from an EMBL/GenBank/DDBJ whole genome shotgun (WGS) entry which is preliminary data.</text>
</comment>
<feature type="domain" description="EF-hand" evidence="3">
    <location>
        <begin position="2663"/>
        <end position="2698"/>
    </location>
</feature>
<feature type="region of interest" description="Disordered" evidence="2">
    <location>
        <begin position="3300"/>
        <end position="3325"/>
    </location>
</feature>
<feature type="domain" description="EF-hand" evidence="3">
    <location>
        <begin position="240"/>
        <end position="275"/>
    </location>
</feature>
<feature type="compositionally biased region" description="Basic residues" evidence="2">
    <location>
        <begin position="3552"/>
        <end position="3563"/>
    </location>
</feature>
<evidence type="ECO:0000256" key="1">
    <source>
        <dbReference type="ARBA" id="ARBA00022837"/>
    </source>
</evidence>